<dbReference type="PANTHER" id="PTHR45138:SF9">
    <property type="entry name" value="DIGUANYLATE CYCLASE DGCM-RELATED"/>
    <property type="match status" value="1"/>
</dbReference>
<evidence type="ECO:0000313" key="8">
    <source>
        <dbReference type="Proteomes" id="UP000235547"/>
    </source>
</evidence>
<organism evidence="7 8">
    <name type="scientific">Halomonas urumqiensis</name>
    <dbReference type="NCBI Taxonomy" id="1684789"/>
    <lineage>
        <taxon>Bacteria</taxon>
        <taxon>Pseudomonadati</taxon>
        <taxon>Pseudomonadota</taxon>
        <taxon>Gammaproteobacteria</taxon>
        <taxon>Oceanospirillales</taxon>
        <taxon>Halomonadaceae</taxon>
        <taxon>Halomonas</taxon>
    </lineage>
</organism>
<evidence type="ECO:0000313" key="7">
    <source>
        <dbReference type="EMBL" id="PMR78351.1"/>
    </source>
</evidence>
<proteinExistence type="predicted"/>
<dbReference type="PROSITE" id="PS50112">
    <property type="entry name" value="PAS"/>
    <property type="match status" value="1"/>
</dbReference>
<comment type="caution">
    <text evidence="7">The sequence shown here is derived from an EMBL/GenBank/DDBJ whole genome shotgun (WGS) entry which is preliminary data.</text>
</comment>
<dbReference type="InterPro" id="IPR050469">
    <property type="entry name" value="Diguanylate_Cyclase"/>
</dbReference>
<accession>A0A2N7UD88</accession>
<feature type="domain" description="PAS" evidence="4">
    <location>
        <begin position="21"/>
        <end position="73"/>
    </location>
</feature>
<dbReference type="InterPro" id="IPR035965">
    <property type="entry name" value="PAS-like_dom_sf"/>
</dbReference>
<dbReference type="CDD" id="cd01949">
    <property type="entry name" value="GGDEF"/>
    <property type="match status" value="1"/>
</dbReference>
<dbReference type="Gene3D" id="3.30.450.20">
    <property type="entry name" value="PAS domain"/>
    <property type="match status" value="2"/>
</dbReference>
<gene>
    <name evidence="7" type="ORF">C1H70_16465</name>
</gene>
<protein>
    <recommendedName>
        <fullName evidence="2">diguanylate cyclase</fullName>
        <ecNumber evidence="2">2.7.7.65</ecNumber>
    </recommendedName>
</protein>
<evidence type="ECO:0000259" key="6">
    <source>
        <dbReference type="PROSITE" id="PS50887"/>
    </source>
</evidence>
<dbReference type="EC" id="2.7.7.65" evidence="2"/>
<dbReference type="Pfam" id="PF00990">
    <property type="entry name" value="GGDEF"/>
    <property type="match status" value="1"/>
</dbReference>
<dbReference type="PROSITE" id="PS50113">
    <property type="entry name" value="PAC"/>
    <property type="match status" value="1"/>
</dbReference>
<evidence type="ECO:0000259" key="5">
    <source>
        <dbReference type="PROSITE" id="PS50113"/>
    </source>
</evidence>
<dbReference type="Pfam" id="PF08448">
    <property type="entry name" value="PAS_4"/>
    <property type="match status" value="1"/>
</dbReference>
<sequence length="446" mass="49849">MNSIRDTWRKWRFGEGAAQVEQALGDRLLGRYPGVVMLLDDSGVVRHVNPHFERYAGHSAQQLIGRRATLLDIDPLHGEFARAIAGCVTTREPWEGVLMCRRDDGQLIHQATTITPLASSNGTELRLLVVQHDVSAVRELGIKDHFRLSWLESSVAHIPGVLFRLRQDVNGKLEFLFASQGIETLCGLTAEGVMADAQLLLGRVMARDRQRLATSLVQSAVSLEPWRLEFRLTLADGIHWLEGRGKPLRHRDGATLWDGLLIDISERKEVEQRVQRLVGTDMLTGALNRRAFFEQGEAALSRARRKGGRLPLAMLDLDHFKALNDTYGHAVGDMALETFAMTCRDCLRPYDLFARIGGEEFVVMLVDSDPEEAETVLERLRRAVEGIELDIEEKVIRFTVSIGLTILEPSGSLEAALTRADRALYLAKDGGRNRISTSTEQNTSRV</sequence>
<evidence type="ECO:0000256" key="2">
    <source>
        <dbReference type="ARBA" id="ARBA00012528"/>
    </source>
</evidence>
<evidence type="ECO:0000256" key="1">
    <source>
        <dbReference type="ARBA" id="ARBA00001946"/>
    </source>
</evidence>
<comment type="catalytic activity">
    <reaction evidence="3">
        <text>2 GTP = 3',3'-c-di-GMP + 2 diphosphate</text>
        <dbReference type="Rhea" id="RHEA:24898"/>
        <dbReference type="ChEBI" id="CHEBI:33019"/>
        <dbReference type="ChEBI" id="CHEBI:37565"/>
        <dbReference type="ChEBI" id="CHEBI:58805"/>
        <dbReference type="EC" id="2.7.7.65"/>
    </reaction>
</comment>
<feature type="domain" description="PAC" evidence="5">
    <location>
        <begin position="226"/>
        <end position="276"/>
    </location>
</feature>
<dbReference type="EMBL" id="PNRG01000033">
    <property type="protein sequence ID" value="PMR78351.1"/>
    <property type="molecule type" value="Genomic_DNA"/>
</dbReference>
<dbReference type="SUPFAM" id="SSF55785">
    <property type="entry name" value="PYP-like sensor domain (PAS domain)"/>
    <property type="match status" value="2"/>
</dbReference>
<dbReference type="PANTHER" id="PTHR45138">
    <property type="entry name" value="REGULATORY COMPONENTS OF SENSORY TRANSDUCTION SYSTEM"/>
    <property type="match status" value="1"/>
</dbReference>
<dbReference type="InterPro" id="IPR000160">
    <property type="entry name" value="GGDEF_dom"/>
</dbReference>
<dbReference type="InterPro" id="IPR029787">
    <property type="entry name" value="Nucleotide_cyclase"/>
</dbReference>
<dbReference type="InterPro" id="IPR043128">
    <property type="entry name" value="Rev_trsase/Diguanyl_cyclase"/>
</dbReference>
<dbReference type="InterPro" id="IPR001610">
    <property type="entry name" value="PAC"/>
</dbReference>
<dbReference type="NCBIfam" id="TIGR00254">
    <property type="entry name" value="GGDEF"/>
    <property type="match status" value="1"/>
</dbReference>
<evidence type="ECO:0000259" key="4">
    <source>
        <dbReference type="PROSITE" id="PS50112"/>
    </source>
</evidence>
<dbReference type="FunFam" id="3.30.70.270:FF:000001">
    <property type="entry name" value="Diguanylate cyclase domain protein"/>
    <property type="match status" value="1"/>
</dbReference>
<dbReference type="OrthoDB" id="5296913at2"/>
<evidence type="ECO:0000256" key="3">
    <source>
        <dbReference type="ARBA" id="ARBA00034247"/>
    </source>
</evidence>
<dbReference type="Proteomes" id="UP000235547">
    <property type="component" value="Unassembled WGS sequence"/>
</dbReference>
<dbReference type="SUPFAM" id="SSF55073">
    <property type="entry name" value="Nucleotide cyclase"/>
    <property type="match status" value="1"/>
</dbReference>
<dbReference type="RefSeq" id="WP_102589414.1">
    <property type="nucleotide sequence ID" value="NZ_BNAE01000001.1"/>
</dbReference>
<dbReference type="PROSITE" id="PS50887">
    <property type="entry name" value="GGDEF"/>
    <property type="match status" value="1"/>
</dbReference>
<dbReference type="InterPro" id="IPR000014">
    <property type="entry name" value="PAS"/>
</dbReference>
<dbReference type="InterPro" id="IPR013655">
    <property type="entry name" value="PAS_fold_3"/>
</dbReference>
<dbReference type="NCBIfam" id="TIGR00229">
    <property type="entry name" value="sensory_box"/>
    <property type="match status" value="1"/>
</dbReference>
<feature type="domain" description="GGDEF" evidence="6">
    <location>
        <begin position="308"/>
        <end position="440"/>
    </location>
</feature>
<dbReference type="SMART" id="SM00086">
    <property type="entry name" value="PAC"/>
    <property type="match status" value="2"/>
</dbReference>
<reference evidence="7 8" key="1">
    <citation type="submission" date="2018-01" db="EMBL/GenBank/DDBJ databases">
        <title>Halomonas endophytica sp. nov., isolated from storage liquid in the stems of Populus euphratica.</title>
        <authorList>
            <person name="Chen C."/>
        </authorList>
    </citation>
    <scope>NUCLEOTIDE SEQUENCE [LARGE SCALE GENOMIC DNA]</scope>
    <source>
        <strain evidence="7 8">BZ-SZ-XJ27</strain>
    </source>
</reference>
<dbReference type="AlphaFoldDB" id="A0A2N7UD88"/>
<name>A0A2N7UD88_9GAMM</name>
<dbReference type="InterPro" id="IPR013656">
    <property type="entry name" value="PAS_4"/>
</dbReference>
<keyword evidence="8" id="KW-1185">Reference proteome</keyword>
<comment type="cofactor">
    <cofactor evidence="1">
        <name>Mg(2+)</name>
        <dbReference type="ChEBI" id="CHEBI:18420"/>
    </cofactor>
</comment>
<dbReference type="CDD" id="cd00130">
    <property type="entry name" value="PAS"/>
    <property type="match status" value="1"/>
</dbReference>
<dbReference type="SMART" id="SM00267">
    <property type="entry name" value="GGDEF"/>
    <property type="match status" value="1"/>
</dbReference>
<dbReference type="GO" id="GO:0052621">
    <property type="term" value="F:diguanylate cyclase activity"/>
    <property type="evidence" value="ECO:0007669"/>
    <property type="project" value="UniProtKB-EC"/>
</dbReference>
<dbReference type="Gene3D" id="3.30.70.270">
    <property type="match status" value="1"/>
</dbReference>
<dbReference type="Pfam" id="PF08447">
    <property type="entry name" value="PAS_3"/>
    <property type="match status" value="1"/>
</dbReference>
<dbReference type="InterPro" id="IPR000700">
    <property type="entry name" value="PAS-assoc_C"/>
</dbReference>